<evidence type="ECO:0000313" key="2">
    <source>
        <dbReference type="Proteomes" id="UP000814128"/>
    </source>
</evidence>
<name>A0ACB8QX02_9AGAM</name>
<keyword evidence="2" id="KW-1185">Reference proteome</keyword>
<reference evidence="1" key="1">
    <citation type="submission" date="2021-02" db="EMBL/GenBank/DDBJ databases">
        <authorList>
            <consortium name="DOE Joint Genome Institute"/>
            <person name="Ahrendt S."/>
            <person name="Looney B.P."/>
            <person name="Miyauchi S."/>
            <person name="Morin E."/>
            <person name="Drula E."/>
            <person name="Courty P.E."/>
            <person name="Chicoki N."/>
            <person name="Fauchery L."/>
            <person name="Kohler A."/>
            <person name="Kuo A."/>
            <person name="Labutti K."/>
            <person name="Pangilinan J."/>
            <person name="Lipzen A."/>
            <person name="Riley R."/>
            <person name="Andreopoulos W."/>
            <person name="He G."/>
            <person name="Johnson J."/>
            <person name="Barry K.W."/>
            <person name="Grigoriev I.V."/>
            <person name="Nagy L."/>
            <person name="Hibbett D."/>
            <person name="Henrissat B."/>
            <person name="Matheny P.B."/>
            <person name="Labbe J."/>
            <person name="Martin F."/>
        </authorList>
    </citation>
    <scope>NUCLEOTIDE SEQUENCE</scope>
    <source>
        <strain evidence="1">EC-137</strain>
    </source>
</reference>
<organism evidence="1 2">
    <name type="scientific">Vararia minispora EC-137</name>
    <dbReference type="NCBI Taxonomy" id="1314806"/>
    <lineage>
        <taxon>Eukaryota</taxon>
        <taxon>Fungi</taxon>
        <taxon>Dikarya</taxon>
        <taxon>Basidiomycota</taxon>
        <taxon>Agaricomycotina</taxon>
        <taxon>Agaricomycetes</taxon>
        <taxon>Russulales</taxon>
        <taxon>Lachnocladiaceae</taxon>
        <taxon>Vararia</taxon>
    </lineage>
</organism>
<dbReference type="EMBL" id="MU273478">
    <property type="protein sequence ID" value="KAI0035856.1"/>
    <property type="molecule type" value="Genomic_DNA"/>
</dbReference>
<comment type="caution">
    <text evidence="1">The sequence shown here is derived from an EMBL/GenBank/DDBJ whole genome shotgun (WGS) entry which is preliminary data.</text>
</comment>
<dbReference type="Proteomes" id="UP000814128">
    <property type="component" value="Unassembled WGS sequence"/>
</dbReference>
<proteinExistence type="predicted"/>
<accession>A0ACB8QX02</accession>
<protein>
    <submittedName>
        <fullName evidence="1">Uncharacterized protein</fullName>
    </submittedName>
</protein>
<sequence>MGVGPPPLADYFSPPPGLDALAPPGSLEFFPSVIDRIHQLLPAFPLDRVILQSILLSILAGNKSLVLRTKEEDVGLVQNLASLLLAHVFGYTTHKHKVAPSTPRTSTPPSFITSLFFSPRKDRAAAHKPRRPSGRRSRTFPAPHPPDPDTEPRPPPPPLLLPTRPPLRPAGPHSDPLTAASGDAGSVLSFRSAEPPQALVVAGLEHASAPCQRALLDVLHERAIAPELVEGNGAGSPAGCKLPDNFVCVYVCPFDPYERPRIHRNLVSPHAQLFFLPSEAFVAHAAAQLDKFALSATIAVSAPTRQAYTAYLTTLPPALPTAASPLSPHTDSPPLFPSYFFTRLRALSTPAHTHADARLGLFLTRLFSAARHHPALDAGLLTPRAMQDARALARAHRVLGGAEGGEALVAAAAVWDDTDGSEARSADVDVDAEAEGDIRGGRQVRVQLLSDGASTARSSEAQEKASAREEDVVSGAELAWLRGELDVGVLWDLSEADVGKVAPRVLSHRLRVRDGPEDEVLASVVFSACGRAPRDLMGGTEGEGGRRQTVKDILVQLFKDI</sequence>
<evidence type="ECO:0000313" key="1">
    <source>
        <dbReference type="EMBL" id="KAI0035856.1"/>
    </source>
</evidence>
<gene>
    <name evidence="1" type="ORF">K488DRAFT_68061</name>
</gene>
<reference evidence="1" key="2">
    <citation type="journal article" date="2022" name="New Phytol.">
        <title>Evolutionary transition to the ectomycorrhizal habit in the genomes of a hyperdiverse lineage of mushroom-forming fungi.</title>
        <authorList>
            <person name="Looney B."/>
            <person name="Miyauchi S."/>
            <person name="Morin E."/>
            <person name="Drula E."/>
            <person name="Courty P.E."/>
            <person name="Kohler A."/>
            <person name="Kuo A."/>
            <person name="LaButti K."/>
            <person name="Pangilinan J."/>
            <person name="Lipzen A."/>
            <person name="Riley R."/>
            <person name="Andreopoulos W."/>
            <person name="He G."/>
            <person name="Johnson J."/>
            <person name="Nolan M."/>
            <person name="Tritt A."/>
            <person name="Barry K.W."/>
            <person name="Grigoriev I.V."/>
            <person name="Nagy L.G."/>
            <person name="Hibbett D."/>
            <person name="Henrissat B."/>
            <person name="Matheny P.B."/>
            <person name="Labbe J."/>
            <person name="Martin F.M."/>
        </authorList>
    </citation>
    <scope>NUCLEOTIDE SEQUENCE</scope>
    <source>
        <strain evidence="1">EC-137</strain>
    </source>
</reference>